<evidence type="ECO:0000256" key="4">
    <source>
        <dbReference type="ARBA" id="ARBA00023136"/>
    </source>
</evidence>
<keyword evidence="4 7" id="KW-0472">Membrane</keyword>
<name>A0ABR0EU09_ZASCE</name>
<sequence length="389" mass="43948">MASLVSNPSENQGPSLLAFFIAFTTTSGVFVCLRFWIRISRRLVGWDDLVIGFAMIASIVQAVIASISIHYGYGRHAGDISKEGLKQALYYFYFCQICYKLVTWPTKISILLMYQRVFCDTPALKAYGLSFRLWMRILMTIVVATFVSTFIVGIFSCIPVQYSWDKSLKGHCVETIPWWYTYATLNMLTDIMILALPIPLINGLMKITKRQKYVLMGIFLLGAFVCIVTIVRMTTLDTGAKGKDSTYTGSATLKWTAVETNVGIICACLPLLRPILNKLIPWFAERSNHNRGPRTGYIISSVNTMSTGLRTIDSSKNSEPWSNSEKNETTLDQISERDPDSRNNSDVEAYGGIRKTTEVELREENERPDDLDSVKDEKHGYRRSSEHPV</sequence>
<evidence type="ECO:0000313" key="10">
    <source>
        <dbReference type="Proteomes" id="UP001305779"/>
    </source>
</evidence>
<feature type="transmembrane region" description="Helical" evidence="7">
    <location>
        <begin position="178"/>
        <end position="201"/>
    </location>
</feature>
<protein>
    <recommendedName>
        <fullName evidence="8">Rhodopsin domain-containing protein</fullName>
    </recommendedName>
</protein>
<comment type="similarity">
    <text evidence="5">Belongs to the SAT4 family.</text>
</comment>
<feature type="transmembrane region" description="Helical" evidence="7">
    <location>
        <begin position="91"/>
        <end position="112"/>
    </location>
</feature>
<dbReference type="InterPro" id="IPR049326">
    <property type="entry name" value="Rhodopsin_dom_fungi"/>
</dbReference>
<reference evidence="9 10" key="1">
    <citation type="journal article" date="2023" name="G3 (Bethesda)">
        <title>A chromosome-level genome assembly of Zasmidium syzygii isolated from banana leaves.</title>
        <authorList>
            <person name="van Westerhoven A.C."/>
            <person name="Mehrabi R."/>
            <person name="Talebi R."/>
            <person name="Steentjes M.B.F."/>
            <person name="Corcolon B."/>
            <person name="Chong P.A."/>
            <person name="Kema G.H.J."/>
            <person name="Seidl M.F."/>
        </authorList>
    </citation>
    <scope>NUCLEOTIDE SEQUENCE [LARGE SCALE GENOMIC DNA]</scope>
    <source>
        <strain evidence="9 10">P124</strain>
    </source>
</reference>
<feature type="transmembrane region" description="Helical" evidence="7">
    <location>
        <begin position="49"/>
        <end position="71"/>
    </location>
</feature>
<comment type="subcellular location">
    <subcellularLocation>
        <location evidence="1">Membrane</location>
        <topology evidence="1">Multi-pass membrane protein</topology>
    </subcellularLocation>
</comment>
<feature type="transmembrane region" description="Helical" evidence="7">
    <location>
        <begin position="133"/>
        <end position="158"/>
    </location>
</feature>
<comment type="caution">
    <text evidence="9">The sequence shown here is derived from an EMBL/GenBank/DDBJ whole genome shotgun (WGS) entry which is preliminary data.</text>
</comment>
<keyword evidence="3 7" id="KW-1133">Transmembrane helix</keyword>
<dbReference type="PANTHER" id="PTHR33048:SF47">
    <property type="entry name" value="INTEGRAL MEMBRANE PROTEIN-RELATED"/>
    <property type="match status" value="1"/>
</dbReference>
<keyword evidence="10" id="KW-1185">Reference proteome</keyword>
<dbReference type="EMBL" id="JAXOVC010000002">
    <property type="protein sequence ID" value="KAK4504950.1"/>
    <property type="molecule type" value="Genomic_DNA"/>
</dbReference>
<evidence type="ECO:0000256" key="3">
    <source>
        <dbReference type="ARBA" id="ARBA00022989"/>
    </source>
</evidence>
<feature type="transmembrane region" description="Helical" evidence="7">
    <location>
        <begin position="253"/>
        <end position="272"/>
    </location>
</feature>
<dbReference type="Pfam" id="PF20684">
    <property type="entry name" value="Fung_rhodopsin"/>
    <property type="match status" value="1"/>
</dbReference>
<feature type="transmembrane region" description="Helical" evidence="7">
    <location>
        <begin position="213"/>
        <end position="233"/>
    </location>
</feature>
<keyword evidence="2 7" id="KW-0812">Transmembrane</keyword>
<feature type="region of interest" description="Disordered" evidence="6">
    <location>
        <begin position="310"/>
        <end position="389"/>
    </location>
</feature>
<evidence type="ECO:0000256" key="7">
    <source>
        <dbReference type="SAM" id="Phobius"/>
    </source>
</evidence>
<evidence type="ECO:0000313" key="9">
    <source>
        <dbReference type="EMBL" id="KAK4504950.1"/>
    </source>
</evidence>
<gene>
    <name evidence="9" type="ORF">PRZ48_002913</name>
</gene>
<proteinExistence type="inferred from homology"/>
<organism evidence="9 10">
    <name type="scientific">Zasmidium cellare</name>
    <name type="common">Wine cellar mold</name>
    <name type="synonym">Racodium cellare</name>
    <dbReference type="NCBI Taxonomy" id="395010"/>
    <lineage>
        <taxon>Eukaryota</taxon>
        <taxon>Fungi</taxon>
        <taxon>Dikarya</taxon>
        <taxon>Ascomycota</taxon>
        <taxon>Pezizomycotina</taxon>
        <taxon>Dothideomycetes</taxon>
        <taxon>Dothideomycetidae</taxon>
        <taxon>Mycosphaerellales</taxon>
        <taxon>Mycosphaerellaceae</taxon>
        <taxon>Zasmidium</taxon>
    </lineage>
</organism>
<accession>A0ABR0EU09</accession>
<dbReference type="Proteomes" id="UP001305779">
    <property type="component" value="Unassembled WGS sequence"/>
</dbReference>
<evidence type="ECO:0000256" key="6">
    <source>
        <dbReference type="SAM" id="MobiDB-lite"/>
    </source>
</evidence>
<evidence type="ECO:0000256" key="2">
    <source>
        <dbReference type="ARBA" id="ARBA00022692"/>
    </source>
</evidence>
<dbReference type="InterPro" id="IPR052337">
    <property type="entry name" value="SAT4-like"/>
</dbReference>
<feature type="domain" description="Rhodopsin" evidence="8">
    <location>
        <begin position="33"/>
        <end position="277"/>
    </location>
</feature>
<evidence type="ECO:0000259" key="8">
    <source>
        <dbReference type="Pfam" id="PF20684"/>
    </source>
</evidence>
<evidence type="ECO:0000256" key="1">
    <source>
        <dbReference type="ARBA" id="ARBA00004141"/>
    </source>
</evidence>
<feature type="compositionally biased region" description="Basic and acidic residues" evidence="6">
    <location>
        <begin position="355"/>
        <end position="389"/>
    </location>
</feature>
<evidence type="ECO:0000256" key="5">
    <source>
        <dbReference type="ARBA" id="ARBA00038359"/>
    </source>
</evidence>
<feature type="compositionally biased region" description="Polar residues" evidence="6">
    <location>
        <begin position="310"/>
        <end position="324"/>
    </location>
</feature>
<feature type="compositionally biased region" description="Basic and acidic residues" evidence="6">
    <location>
        <begin position="325"/>
        <end position="345"/>
    </location>
</feature>
<feature type="transmembrane region" description="Helical" evidence="7">
    <location>
        <begin position="16"/>
        <end position="37"/>
    </location>
</feature>
<dbReference type="PANTHER" id="PTHR33048">
    <property type="entry name" value="PTH11-LIKE INTEGRAL MEMBRANE PROTEIN (AFU_ORTHOLOGUE AFUA_5G11245)"/>
    <property type="match status" value="1"/>
</dbReference>